<dbReference type="GO" id="GO:0007596">
    <property type="term" value="P:blood coagulation"/>
    <property type="evidence" value="ECO:0007669"/>
    <property type="project" value="InterPro"/>
</dbReference>
<dbReference type="PANTHER" id="PTHR24278">
    <property type="entry name" value="COAGULATION FACTOR"/>
    <property type="match status" value="1"/>
</dbReference>
<dbReference type="InterPro" id="IPR012224">
    <property type="entry name" value="Pept_S1A_FX"/>
</dbReference>
<name>A0A671UHU0_SPAAU</name>
<dbReference type="InterPro" id="IPR033116">
    <property type="entry name" value="TRYPSIN_SER"/>
</dbReference>
<dbReference type="PROSITE" id="PS50026">
    <property type="entry name" value="EGF_3"/>
    <property type="match status" value="1"/>
</dbReference>
<dbReference type="PIRSF" id="PIRSF001143">
    <property type="entry name" value="Factor_X"/>
    <property type="match status" value="1"/>
</dbReference>
<dbReference type="PRINTS" id="PR00722">
    <property type="entry name" value="CHYMOTRYPSIN"/>
</dbReference>
<dbReference type="SUPFAM" id="SSF57184">
    <property type="entry name" value="Growth factor receptor domain"/>
    <property type="match status" value="1"/>
</dbReference>
<dbReference type="InterPro" id="IPR017857">
    <property type="entry name" value="Coagulation_fac-like_Gla_dom"/>
</dbReference>
<comment type="caution">
    <text evidence="15">Lacks conserved residue(s) required for the propagation of feature annotation.</text>
</comment>
<keyword evidence="9" id="KW-0677">Repeat</keyword>
<dbReference type="InterPro" id="IPR000742">
    <property type="entry name" value="EGF"/>
</dbReference>
<evidence type="ECO:0000256" key="17">
    <source>
        <dbReference type="SAM" id="SignalP"/>
    </source>
</evidence>
<dbReference type="CDD" id="cd00190">
    <property type="entry name" value="Tryp_SPc"/>
    <property type="match status" value="1"/>
</dbReference>
<comment type="catalytic activity">
    <reaction evidence="1">
        <text>Selective cleavage of Arg-|-Thr and then Arg-|-Ile bonds in prothrombin to form thrombin.</text>
        <dbReference type="EC" id="3.4.21.6"/>
    </reaction>
</comment>
<dbReference type="FunFam" id="4.10.740.10:FF:000001">
    <property type="entry name" value="vitamin K-dependent protein S"/>
    <property type="match status" value="1"/>
</dbReference>
<keyword evidence="8 17" id="KW-0732">Signal</keyword>
<evidence type="ECO:0000256" key="16">
    <source>
        <dbReference type="RuleBase" id="RU363034"/>
    </source>
</evidence>
<dbReference type="PROSITE" id="PS50998">
    <property type="entry name" value="GLA_2"/>
    <property type="match status" value="1"/>
</dbReference>
<evidence type="ECO:0000259" key="18">
    <source>
        <dbReference type="PROSITE" id="PS50026"/>
    </source>
</evidence>
<dbReference type="PROSITE" id="PS00010">
    <property type="entry name" value="ASX_HYDROXYL"/>
    <property type="match status" value="1"/>
</dbReference>
<dbReference type="InterPro" id="IPR000152">
    <property type="entry name" value="EGF-type_Asp/Asn_hydroxyl_site"/>
</dbReference>
<evidence type="ECO:0000256" key="15">
    <source>
        <dbReference type="PROSITE-ProRule" id="PRU00076"/>
    </source>
</evidence>
<evidence type="ECO:0000256" key="6">
    <source>
        <dbReference type="ARBA" id="ARBA00022536"/>
    </source>
</evidence>
<evidence type="ECO:0000313" key="21">
    <source>
        <dbReference type="Ensembl" id="ENSSAUP00010013428.1"/>
    </source>
</evidence>
<feature type="chain" id="PRO_5025400092" description="coagulation factor Xa" evidence="17">
    <location>
        <begin position="22"/>
        <end position="498"/>
    </location>
</feature>
<feature type="signal peptide" evidence="17">
    <location>
        <begin position="1"/>
        <end position="21"/>
    </location>
</feature>
<keyword evidence="12 15" id="KW-1015">Disulfide bond</keyword>
<evidence type="ECO:0000256" key="1">
    <source>
        <dbReference type="ARBA" id="ARBA00001239"/>
    </source>
</evidence>
<dbReference type="PROSITE" id="PS00011">
    <property type="entry name" value="GLA_1"/>
    <property type="match status" value="1"/>
</dbReference>
<dbReference type="PANTHER" id="PTHR24278:SF28">
    <property type="entry name" value="COAGULATION FACTOR X"/>
    <property type="match status" value="1"/>
</dbReference>
<evidence type="ECO:0000256" key="3">
    <source>
        <dbReference type="ARBA" id="ARBA00012181"/>
    </source>
</evidence>
<dbReference type="Pfam" id="PF00089">
    <property type="entry name" value="Trypsin"/>
    <property type="match status" value="1"/>
</dbReference>
<keyword evidence="7 16" id="KW-0645">Protease</keyword>
<dbReference type="InterPro" id="IPR050442">
    <property type="entry name" value="Peptidase_S1_coag_factors"/>
</dbReference>
<dbReference type="FunFam" id="2.40.10.10:FF:000013">
    <property type="entry name" value="Coagulation factor X"/>
    <property type="match status" value="1"/>
</dbReference>
<dbReference type="InterPro" id="IPR001881">
    <property type="entry name" value="EGF-like_Ca-bd_dom"/>
</dbReference>
<dbReference type="GO" id="GO:0005509">
    <property type="term" value="F:calcium ion binding"/>
    <property type="evidence" value="ECO:0007669"/>
    <property type="project" value="InterPro"/>
</dbReference>
<dbReference type="Proteomes" id="UP000472265">
    <property type="component" value="Chromosome 24"/>
</dbReference>
<dbReference type="GO" id="GO:0005615">
    <property type="term" value="C:extracellular space"/>
    <property type="evidence" value="ECO:0007669"/>
    <property type="project" value="TreeGrafter"/>
</dbReference>
<dbReference type="PRINTS" id="PR00001">
    <property type="entry name" value="GLABLOOD"/>
</dbReference>
<feature type="domain" description="Gla" evidence="20">
    <location>
        <begin position="38"/>
        <end position="84"/>
    </location>
</feature>
<feature type="active site" description="Charge relay system" evidence="14">
    <location>
        <position position="330"/>
    </location>
</feature>
<feature type="disulfide bond" evidence="15">
    <location>
        <begin position="110"/>
        <end position="119"/>
    </location>
</feature>
<reference evidence="21" key="2">
    <citation type="submission" date="2025-08" db="UniProtKB">
        <authorList>
            <consortium name="Ensembl"/>
        </authorList>
    </citation>
    <scope>IDENTIFICATION</scope>
</reference>
<dbReference type="PROSITE" id="PS00135">
    <property type="entry name" value="TRYPSIN_SER"/>
    <property type="match status" value="1"/>
</dbReference>
<evidence type="ECO:0000256" key="13">
    <source>
        <dbReference type="ARBA" id="ARBA00023180"/>
    </source>
</evidence>
<keyword evidence="6 15" id="KW-0245">EGF-like domain</keyword>
<feature type="domain" description="Peptidase S1" evidence="19">
    <location>
        <begin position="243"/>
        <end position="475"/>
    </location>
</feature>
<feature type="domain" description="EGF-like" evidence="18">
    <location>
        <begin position="84"/>
        <end position="120"/>
    </location>
</feature>
<dbReference type="OMA" id="QKDWAEA"/>
<keyword evidence="16" id="KW-0720">Serine protease</keyword>
<dbReference type="InterPro" id="IPR001314">
    <property type="entry name" value="Peptidase_S1A"/>
</dbReference>
<dbReference type="GO" id="GO:0006508">
    <property type="term" value="P:proteolysis"/>
    <property type="evidence" value="ECO:0007669"/>
    <property type="project" value="UniProtKB-KW"/>
</dbReference>
<evidence type="ECO:0000313" key="22">
    <source>
        <dbReference type="Proteomes" id="UP000472265"/>
    </source>
</evidence>
<evidence type="ECO:0000256" key="14">
    <source>
        <dbReference type="PIRSR" id="PIRSR001143-1"/>
    </source>
</evidence>
<dbReference type="InParanoid" id="A0A671UHU0"/>
<dbReference type="SMART" id="SM00179">
    <property type="entry name" value="EGF_CA"/>
    <property type="match status" value="1"/>
</dbReference>
<evidence type="ECO:0000256" key="9">
    <source>
        <dbReference type="ARBA" id="ARBA00022737"/>
    </source>
</evidence>
<dbReference type="AlphaFoldDB" id="A0A671UHU0"/>
<dbReference type="PROSITE" id="PS00022">
    <property type="entry name" value="EGF_1"/>
    <property type="match status" value="1"/>
</dbReference>
<evidence type="ECO:0000256" key="5">
    <source>
        <dbReference type="ARBA" id="ARBA00022525"/>
    </source>
</evidence>
<reference evidence="21" key="3">
    <citation type="submission" date="2025-09" db="UniProtKB">
        <authorList>
            <consortium name="Ensembl"/>
        </authorList>
    </citation>
    <scope>IDENTIFICATION</scope>
</reference>
<accession>A0A671UHU0</accession>
<dbReference type="GeneTree" id="ENSGT00940000157694"/>
<dbReference type="SUPFAM" id="SSF57630">
    <property type="entry name" value="GLA-domain"/>
    <property type="match status" value="1"/>
</dbReference>
<dbReference type="Ensembl" id="ENSSAUT00010014282.1">
    <property type="protein sequence ID" value="ENSSAUP00010013428.1"/>
    <property type="gene ID" value="ENSSAUG00010006383.1"/>
</dbReference>
<evidence type="ECO:0000259" key="20">
    <source>
        <dbReference type="PROSITE" id="PS50998"/>
    </source>
</evidence>
<keyword evidence="13" id="KW-0325">Glycoprotein</keyword>
<evidence type="ECO:0000259" key="19">
    <source>
        <dbReference type="PROSITE" id="PS50240"/>
    </source>
</evidence>
<evidence type="ECO:0000256" key="7">
    <source>
        <dbReference type="ARBA" id="ARBA00022670"/>
    </source>
</evidence>
<evidence type="ECO:0000256" key="4">
    <source>
        <dbReference type="ARBA" id="ARBA00022479"/>
    </source>
</evidence>
<dbReference type="InterPro" id="IPR001254">
    <property type="entry name" value="Trypsin_dom"/>
</dbReference>
<keyword evidence="4" id="KW-0301">Gamma-carboxyglutamic acid</keyword>
<dbReference type="Gene3D" id="2.40.10.10">
    <property type="entry name" value="Trypsin-like serine proteases"/>
    <property type="match status" value="2"/>
</dbReference>
<dbReference type="Pfam" id="PF14670">
    <property type="entry name" value="FXa_inhibition"/>
    <property type="match status" value="1"/>
</dbReference>
<feature type="active site" description="Charge relay system" evidence="14">
    <location>
        <position position="427"/>
    </location>
</feature>
<dbReference type="SMART" id="SM00069">
    <property type="entry name" value="GLA"/>
    <property type="match status" value="1"/>
</dbReference>
<dbReference type="InterPro" id="IPR043504">
    <property type="entry name" value="Peptidase_S1_PA_chymotrypsin"/>
</dbReference>
<proteinExistence type="predicted"/>
<evidence type="ECO:0000256" key="2">
    <source>
        <dbReference type="ARBA" id="ARBA00004613"/>
    </source>
</evidence>
<dbReference type="FunCoup" id="A0A671UHU0">
    <property type="interactions" value="319"/>
</dbReference>
<sequence length="498" mass="56376">MSWLHRLSLGLLLLHLAAVHAVFLDGREASQVLTRRRRANSFWEEMKQGNMERECREERCDWEEAREIFENKERTNEFWAKYVDGDACESMPCVHNGVCKDGIGSYDCYCQVGYQGYNCEIVVPELCENRNGGCDHFCKVVQGRVECSCADGYFLASDDKSCNSNATFKCGAIVTGNTRTVFRYERNNTMVANDMDLNETDHNINSTDQDYAMDNSSATGKILPVNLVLEQIITAQMASMTRIVGGEDCPPGECPWQALLLNEEDRGFCGGTILNEYVILTAAHCMNQSRYIYIKLGEFDVLVDHGNEATHNVETIITHNNYKPKTYHNDIALIKLATPIKFSRYILPACIPEPDFAEKVLMRQPDGMVSGFGRIAEGRQPSTILQRLTVPYVDRATCIESTQLRISHRMFCAGYDETAKDACQGDSGGPHVTHYRGTYFITGIVSWGEGCARKGKYGIYTQVSKYIHWIREGIKKLMPKERSDRKKRHHGPINRLVL</sequence>
<dbReference type="PROSITE" id="PS01186">
    <property type="entry name" value="EGF_2"/>
    <property type="match status" value="1"/>
</dbReference>
<gene>
    <name evidence="21" type="primary">F10</name>
</gene>
<dbReference type="FunFam" id="2.10.25.10:FF:000162">
    <property type="entry name" value="Coagulation factor X (Predicted)"/>
    <property type="match status" value="1"/>
</dbReference>
<organism evidence="21 22">
    <name type="scientific">Sparus aurata</name>
    <name type="common">Gilthead sea bream</name>
    <dbReference type="NCBI Taxonomy" id="8175"/>
    <lineage>
        <taxon>Eukaryota</taxon>
        <taxon>Metazoa</taxon>
        <taxon>Chordata</taxon>
        <taxon>Craniata</taxon>
        <taxon>Vertebrata</taxon>
        <taxon>Euteleostomi</taxon>
        <taxon>Actinopterygii</taxon>
        <taxon>Neopterygii</taxon>
        <taxon>Teleostei</taxon>
        <taxon>Neoteleostei</taxon>
        <taxon>Acanthomorphata</taxon>
        <taxon>Eupercaria</taxon>
        <taxon>Spariformes</taxon>
        <taxon>Sparidae</taxon>
        <taxon>Sparus</taxon>
    </lineage>
</organism>
<evidence type="ECO:0000256" key="10">
    <source>
        <dbReference type="ARBA" id="ARBA00022801"/>
    </source>
</evidence>
<dbReference type="Pfam" id="PF00594">
    <property type="entry name" value="Gla"/>
    <property type="match status" value="1"/>
</dbReference>
<keyword evidence="11" id="KW-0106">Calcium</keyword>
<dbReference type="CDD" id="cd00054">
    <property type="entry name" value="EGF_CA"/>
    <property type="match status" value="1"/>
</dbReference>
<evidence type="ECO:0000256" key="11">
    <source>
        <dbReference type="ARBA" id="ARBA00022837"/>
    </source>
</evidence>
<dbReference type="InterPro" id="IPR035972">
    <property type="entry name" value="GLA-like_dom_SF"/>
</dbReference>
<evidence type="ECO:0000256" key="12">
    <source>
        <dbReference type="ARBA" id="ARBA00023157"/>
    </source>
</evidence>
<comment type="subcellular location">
    <subcellularLocation>
        <location evidence="2">Secreted</location>
    </subcellularLocation>
</comment>
<dbReference type="Gene3D" id="2.10.25.10">
    <property type="entry name" value="Laminin"/>
    <property type="match status" value="2"/>
</dbReference>
<dbReference type="EC" id="3.4.21.6" evidence="3"/>
<keyword evidence="5" id="KW-0964">Secreted</keyword>
<dbReference type="SMART" id="SM00020">
    <property type="entry name" value="Tryp_SPc"/>
    <property type="match status" value="1"/>
</dbReference>
<dbReference type="PROSITE" id="PS50240">
    <property type="entry name" value="TRYPSIN_DOM"/>
    <property type="match status" value="1"/>
</dbReference>
<dbReference type="InterPro" id="IPR009003">
    <property type="entry name" value="Peptidase_S1_PA"/>
</dbReference>
<dbReference type="SMART" id="SM00181">
    <property type="entry name" value="EGF"/>
    <property type="match status" value="2"/>
</dbReference>
<dbReference type="Gene3D" id="4.10.740.10">
    <property type="entry name" value="Coagulation Factor IX"/>
    <property type="match status" value="1"/>
</dbReference>
<keyword evidence="22" id="KW-1185">Reference proteome</keyword>
<feature type="active site" description="Charge relay system" evidence="14">
    <location>
        <position position="284"/>
    </location>
</feature>
<reference evidence="21" key="1">
    <citation type="submission" date="2021-04" db="EMBL/GenBank/DDBJ databases">
        <authorList>
            <consortium name="Wellcome Sanger Institute Data Sharing"/>
        </authorList>
    </citation>
    <scope>NUCLEOTIDE SEQUENCE [LARGE SCALE GENOMIC DNA]</scope>
</reference>
<protein>
    <recommendedName>
        <fullName evidence="3">coagulation factor Xa</fullName>
        <ecNumber evidence="3">3.4.21.6</ecNumber>
    </recommendedName>
</protein>
<dbReference type="InterPro" id="IPR018114">
    <property type="entry name" value="TRYPSIN_HIS"/>
</dbReference>
<dbReference type="InterPro" id="IPR009030">
    <property type="entry name" value="Growth_fac_rcpt_cys_sf"/>
</dbReference>
<dbReference type="PROSITE" id="PS00134">
    <property type="entry name" value="TRYPSIN_HIS"/>
    <property type="match status" value="1"/>
</dbReference>
<dbReference type="InterPro" id="IPR000294">
    <property type="entry name" value="GLA_domain"/>
</dbReference>
<dbReference type="GO" id="GO:0004252">
    <property type="term" value="F:serine-type endopeptidase activity"/>
    <property type="evidence" value="ECO:0007669"/>
    <property type="project" value="UniProtKB-EC"/>
</dbReference>
<keyword evidence="10 16" id="KW-0378">Hydrolase</keyword>
<dbReference type="SUPFAM" id="SSF50494">
    <property type="entry name" value="Trypsin-like serine proteases"/>
    <property type="match status" value="1"/>
</dbReference>
<evidence type="ECO:0000256" key="8">
    <source>
        <dbReference type="ARBA" id="ARBA00022729"/>
    </source>
</evidence>